<evidence type="ECO:0000256" key="1">
    <source>
        <dbReference type="ARBA" id="ARBA00008874"/>
    </source>
</evidence>
<evidence type="ECO:0000256" key="11">
    <source>
        <dbReference type="SAM" id="MobiDB-lite"/>
    </source>
</evidence>
<keyword evidence="6" id="KW-0418">Kinase</keyword>
<evidence type="ECO:0000256" key="4">
    <source>
        <dbReference type="ARBA" id="ARBA00022679"/>
    </source>
</evidence>
<feature type="compositionally biased region" description="Basic and acidic residues" evidence="11">
    <location>
        <begin position="133"/>
        <end position="160"/>
    </location>
</feature>
<accession>A0A8H6L909</accession>
<dbReference type="GO" id="GO:0005737">
    <property type="term" value="C:cytoplasm"/>
    <property type="evidence" value="ECO:0007669"/>
    <property type="project" value="TreeGrafter"/>
</dbReference>
<evidence type="ECO:0000256" key="5">
    <source>
        <dbReference type="ARBA" id="ARBA00022741"/>
    </source>
</evidence>
<dbReference type="Pfam" id="PF00069">
    <property type="entry name" value="Pkinase"/>
    <property type="match status" value="1"/>
</dbReference>
<dbReference type="AlphaFoldDB" id="A0A8H6L909"/>
<evidence type="ECO:0000256" key="7">
    <source>
        <dbReference type="ARBA" id="ARBA00022840"/>
    </source>
</evidence>
<feature type="binding site" evidence="10">
    <location>
        <position position="269"/>
    </location>
    <ligand>
        <name>ATP</name>
        <dbReference type="ChEBI" id="CHEBI:30616"/>
    </ligand>
</feature>
<feature type="compositionally biased region" description="Polar residues" evidence="11">
    <location>
        <begin position="618"/>
        <end position="636"/>
    </location>
</feature>
<feature type="region of interest" description="Disordered" evidence="11">
    <location>
        <begin position="679"/>
        <end position="743"/>
    </location>
</feature>
<dbReference type="InterPro" id="IPR000719">
    <property type="entry name" value="Prot_kinase_dom"/>
</dbReference>
<feature type="compositionally biased region" description="Polar residues" evidence="11">
    <location>
        <begin position="932"/>
        <end position="943"/>
    </location>
</feature>
<dbReference type="OrthoDB" id="248923at2759"/>
<comment type="catalytic activity">
    <reaction evidence="9">
        <text>L-seryl-[protein] + ATP = O-phospho-L-seryl-[protein] + ADP + H(+)</text>
        <dbReference type="Rhea" id="RHEA:17989"/>
        <dbReference type="Rhea" id="RHEA-COMP:9863"/>
        <dbReference type="Rhea" id="RHEA-COMP:11604"/>
        <dbReference type="ChEBI" id="CHEBI:15378"/>
        <dbReference type="ChEBI" id="CHEBI:29999"/>
        <dbReference type="ChEBI" id="CHEBI:30616"/>
        <dbReference type="ChEBI" id="CHEBI:83421"/>
        <dbReference type="ChEBI" id="CHEBI:456216"/>
        <dbReference type="EC" id="2.7.11.1"/>
    </reaction>
</comment>
<feature type="region of interest" description="Disordered" evidence="11">
    <location>
        <begin position="932"/>
        <end position="980"/>
    </location>
</feature>
<keyword evidence="14" id="KW-1185">Reference proteome</keyword>
<evidence type="ECO:0000256" key="10">
    <source>
        <dbReference type="PROSITE-ProRule" id="PRU10141"/>
    </source>
</evidence>
<evidence type="ECO:0000256" key="9">
    <source>
        <dbReference type="ARBA" id="ARBA00048679"/>
    </source>
</evidence>
<reference evidence="13 14" key="1">
    <citation type="journal article" date="2020" name="Genomics">
        <title>Complete, high-quality genomes from long-read metagenomic sequencing of two wolf lichen thalli reveals enigmatic genome architecture.</title>
        <authorList>
            <person name="McKenzie S.K."/>
            <person name="Walston R.F."/>
            <person name="Allen J.L."/>
        </authorList>
    </citation>
    <scope>NUCLEOTIDE SEQUENCE [LARGE SCALE GENOMIC DNA]</scope>
    <source>
        <strain evidence="13">WasteWater2</strain>
    </source>
</reference>
<feature type="compositionally biased region" description="Low complexity" evidence="11">
    <location>
        <begin position="71"/>
        <end position="86"/>
    </location>
</feature>
<dbReference type="PROSITE" id="PS00107">
    <property type="entry name" value="PROTEIN_KINASE_ATP"/>
    <property type="match status" value="1"/>
</dbReference>
<dbReference type="Proteomes" id="UP000578531">
    <property type="component" value="Unassembled WGS sequence"/>
</dbReference>
<keyword evidence="5 10" id="KW-0547">Nucleotide-binding</keyword>
<dbReference type="PANTHER" id="PTHR48012">
    <property type="entry name" value="STERILE20-LIKE KINASE, ISOFORM B-RELATED"/>
    <property type="match status" value="1"/>
</dbReference>
<dbReference type="RefSeq" id="XP_037169478.1">
    <property type="nucleotide sequence ID" value="XM_037303756.1"/>
</dbReference>
<organism evidence="13 14">
    <name type="scientific">Letharia columbiana</name>
    <dbReference type="NCBI Taxonomy" id="112416"/>
    <lineage>
        <taxon>Eukaryota</taxon>
        <taxon>Fungi</taxon>
        <taxon>Dikarya</taxon>
        <taxon>Ascomycota</taxon>
        <taxon>Pezizomycotina</taxon>
        <taxon>Lecanoromycetes</taxon>
        <taxon>OSLEUM clade</taxon>
        <taxon>Lecanoromycetidae</taxon>
        <taxon>Lecanorales</taxon>
        <taxon>Lecanorineae</taxon>
        <taxon>Parmeliaceae</taxon>
        <taxon>Letharia</taxon>
    </lineage>
</organism>
<sequence>MGLFKGLMNVMAPEIENTEEALQQGLANLTWANTKHRKSVAPQPRPAGPVQTEIPQRVDTPPPPVPERNPTRPGYTLRIQQIQQQHHQLEQEHQFEQERQLQEKPPVNHQETSDLPQPQLDHRRRVTSPSDAEVSRFLRETRPGLQRRETSPDSCRDDPSAQRVGGRRVFPAIHQLLHHPQPRRVRSIMAGTRRTGYLDVAAANTQRITPHQIFLKGQVKRQQDATDEWARRTGKSAPPYQFEDFIGKGAYGRVFRAVHKVSQQQFAIKVMDADAVDIRANAKFRDESIKEFMHETKVLKKLAGAPNVNQIFDVMEVEAQLWIISEYVPGGSVKTLMQGTGGKLDESYILVIAREVAKGLKAVHNSGIIHRDLKAANIMVHEEGRVQIIDFGVSGLMETKADRRGTIIGTFNWMAPELLKHAKTELADDRQAPDGTKFGIEIDVWSYGCTLFEMARGRPPNAGLMGARQIESMLKRNNPKLKPEDGFSQRLCDLVAFVLELKPERRPAMDNVLRHPYIHETEKSHPTTTLRQLIRVYEDWASSGGQRQSLIQPSGAAAAEFPEDPKDLGDWRFSVVNIGDSAYDNVDNTIPSFHDDPTMDPTMDLELAQREENNLNSLIPESSYTPDASPRLTSNPADGPDDNIDPTHGITMKTTASEELRILGVGARFANFFEGAGYSGSEATQSAEPSRPHSDLLLRNDTSESDASQKENKKKSNFRGTPVDTARANQSEQPVEQPIDREARRGTLLQTWDFDMASRPAQEPQHELAPGASIIPDWNQDHRVPNHSFEDLGAPDDHVEVVGQSYAFPSRPALHHYATAPVEPPMVQNNIDTASSRQTLDLDALMNEGIHNYDTPPLQQYGYNALSPQRYDAPNPYQSYVNAAGPAAVIDSHHYGYNAPSPRNDYHVDAIRPATRAEPEDDQSQYATITGHAATNGTSSYNLTERAPGTYNGLTHTPAESFDGSDPDEIARPSPPSAAAMANDAPVEVVEAELLRLSHGWEQALRSAADFWGDGPSMNSDTDGEDGGGDFTGPDDNQAEY</sequence>
<dbReference type="InterPro" id="IPR017441">
    <property type="entry name" value="Protein_kinase_ATP_BS"/>
</dbReference>
<dbReference type="PROSITE" id="PS00108">
    <property type="entry name" value="PROTEIN_KINASE_ST"/>
    <property type="match status" value="1"/>
</dbReference>
<dbReference type="PANTHER" id="PTHR48012:SF10">
    <property type="entry name" value="FI20177P1"/>
    <property type="match status" value="1"/>
</dbReference>
<dbReference type="GO" id="GO:0005524">
    <property type="term" value="F:ATP binding"/>
    <property type="evidence" value="ECO:0007669"/>
    <property type="project" value="UniProtKB-UniRule"/>
</dbReference>
<dbReference type="SUPFAM" id="SSF56112">
    <property type="entry name" value="Protein kinase-like (PK-like)"/>
    <property type="match status" value="1"/>
</dbReference>
<dbReference type="GO" id="GO:0004674">
    <property type="term" value="F:protein serine/threonine kinase activity"/>
    <property type="evidence" value="ECO:0007669"/>
    <property type="project" value="UniProtKB-KW"/>
</dbReference>
<evidence type="ECO:0000256" key="3">
    <source>
        <dbReference type="ARBA" id="ARBA00022527"/>
    </source>
</evidence>
<dbReference type="InterPro" id="IPR050629">
    <property type="entry name" value="STE20/SPS1-PAK"/>
</dbReference>
<feature type="region of interest" description="Disordered" evidence="11">
    <location>
        <begin position="33"/>
        <end position="164"/>
    </location>
</feature>
<dbReference type="PROSITE" id="PS50011">
    <property type="entry name" value="PROTEIN_KINASE_DOM"/>
    <property type="match status" value="1"/>
</dbReference>
<gene>
    <name evidence="13" type="ORF">HO173_001819</name>
</gene>
<evidence type="ECO:0000256" key="2">
    <source>
        <dbReference type="ARBA" id="ARBA00012513"/>
    </source>
</evidence>
<dbReference type="EC" id="2.7.11.1" evidence="2"/>
<evidence type="ECO:0000313" key="14">
    <source>
        <dbReference type="Proteomes" id="UP000578531"/>
    </source>
</evidence>
<feature type="region of interest" description="Disordered" evidence="11">
    <location>
        <begin position="618"/>
        <end position="649"/>
    </location>
</feature>
<dbReference type="InterPro" id="IPR011009">
    <property type="entry name" value="Kinase-like_dom_sf"/>
</dbReference>
<proteinExistence type="inferred from homology"/>
<evidence type="ECO:0000259" key="12">
    <source>
        <dbReference type="PROSITE" id="PS50011"/>
    </source>
</evidence>
<feature type="domain" description="Protein kinase" evidence="12">
    <location>
        <begin position="240"/>
        <end position="518"/>
    </location>
</feature>
<comment type="catalytic activity">
    <reaction evidence="8">
        <text>L-threonyl-[protein] + ATP = O-phospho-L-threonyl-[protein] + ADP + H(+)</text>
        <dbReference type="Rhea" id="RHEA:46608"/>
        <dbReference type="Rhea" id="RHEA-COMP:11060"/>
        <dbReference type="Rhea" id="RHEA-COMP:11605"/>
        <dbReference type="ChEBI" id="CHEBI:15378"/>
        <dbReference type="ChEBI" id="CHEBI:30013"/>
        <dbReference type="ChEBI" id="CHEBI:30616"/>
        <dbReference type="ChEBI" id="CHEBI:61977"/>
        <dbReference type="ChEBI" id="CHEBI:456216"/>
        <dbReference type="EC" id="2.7.11.1"/>
    </reaction>
</comment>
<dbReference type="EMBL" id="JACCJC010000004">
    <property type="protein sequence ID" value="KAF6240209.1"/>
    <property type="molecule type" value="Genomic_DNA"/>
</dbReference>
<dbReference type="Gene3D" id="1.10.510.10">
    <property type="entry name" value="Transferase(Phosphotransferase) domain 1"/>
    <property type="match status" value="1"/>
</dbReference>
<feature type="compositionally biased region" description="Basic and acidic residues" evidence="11">
    <location>
        <begin position="690"/>
        <end position="711"/>
    </location>
</feature>
<keyword evidence="4" id="KW-0808">Transferase</keyword>
<name>A0A8H6L909_9LECA</name>
<protein>
    <recommendedName>
        <fullName evidence="2">non-specific serine/threonine protein kinase</fullName>
        <ecNumber evidence="2">2.7.11.1</ecNumber>
    </recommendedName>
</protein>
<comment type="similarity">
    <text evidence="1">Belongs to the protein kinase superfamily. STE Ser/Thr protein kinase family. STE20 subfamily.</text>
</comment>
<evidence type="ECO:0000256" key="6">
    <source>
        <dbReference type="ARBA" id="ARBA00022777"/>
    </source>
</evidence>
<keyword evidence="7 10" id="KW-0067">ATP-binding</keyword>
<feature type="compositionally biased region" description="Basic and acidic residues" evidence="11">
    <location>
        <begin position="87"/>
        <end position="102"/>
    </location>
</feature>
<feature type="region of interest" description="Disordered" evidence="11">
    <location>
        <begin position="1010"/>
        <end position="1041"/>
    </location>
</feature>
<dbReference type="GeneID" id="59283493"/>
<keyword evidence="3" id="KW-0723">Serine/threonine-protein kinase</keyword>
<dbReference type="InterPro" id="IPR008271">
    <property type="entry name" value="Ser/Thr_kinase_AS"/>
</dbReference>
<comment type="caution">
    <text evidence="13">The sequence shown here is derived from an EMBL/GenBank/DDBJ whole genome shotgun (WGS) entry which is preliminary data.</text>
</comment>
<evidence type="ECO:0000256" key="8">
    <source>
        <dbReference type="ARBA" id="ARBA00047899"/>
    </source>
</evidence>
<feature type="compositionally biased region" description="Low complexity" evidence="11">
    <location>
        <begin position="1032"/>
        <end position="1041"/>
    </location>
</feature>
<dbReference type="SMART" id="SM00220">
    <property type="entry name" value="S_TKc"/>
    <property type="match status" value="1"/>
</dbReference>
<evidence type="ECO:0000313" key="13">
    <source>
        <dbReference type="EMBL" id="KAF6240209.1"/>
    </source>
</evidence>